<dbReference type="AlphaFoldDB" id="A0AAJ4XAL1"/>
<feature type="signal peptide" evidence="1">
    <location>
        <begin position="1"/>
        <end position="18"/>
    </location>
</feature>
<organism evidence="2 3">
    <name type="scientific">Sphingobacterium mizutaii</name>
    <dbReference type="NCBI Taxonomy" id="1010"/>
    <lineage>
        <taxon>Bacteria</taxon>
        <taxon>Pseudomonadati</taxon>
        <taxon>Bacteroidota</taxon>
        <taxon>Sphingobacteriia</taxon>
        <taxon>Sphingobacteriales</taxon>
        <taxon>Sphingobacteriaceae</taxon>
        <taxon>Sphingobacterium</taxon>
    </lineage>
</organism>
<accession>A0AAJ4XAL1</accession>
<name>A0AAJ4XAL1_9SPHI</name>
<evidence type="ECO:0000256" key="1">
    <source>
        <dbReference type="SAM" id="SignalP"/>
    </source>
</evidence>
<sequence length="218" mass="25888">MKLTFFLGILMFFNICNAQGQGFSQEEFLDSLGLEFKLPKYVILNGSTDCYNENPILKKVLTCQINRLEIAQQECRIYMEIVIYLSYHNENSSYYDRSSILDPDPLINKVKTDLKIAYPDYDSTTYKKSVKIYEKTEAERLFNTDFALEYVIKLPEPSVLDHKYSYIRVFMMQKKGFPMQISTILYSRKSKRYIEKKRKEIYRSFRYKNENLLSDVST</sequence>
<dbReference type="KEGG" id="smiz:4412673_01463"/>
<evidence type="ECO:0000313" key="2">
    <source>
        <dbReference type="EMBL" id="SNV47990.1"/>
    </source>
</evidence>
<dbReference type="Proteomes" id="UP000215355">
    <property type="component" value="Chromosome 1"/>
</dbReference>
<dbReference type="EMBL" id="LT906468">
    <property type="protein sequence ID" value="SNV47990.1"/>
    <property type="molecule type" value="Genomic_DNA"/>
</dbReference>
<keyword evidence="1" id="KW-0732">Signal</keyword>
<protein>
    <recommendedName>
        <fullName evidence="4">Bacteroides conjugative transposon TraN protein</fullName>
    </recommendedName>
</protein>
<evidence type="ECO:0000313" key="3">
    <source>
        <dbReference type="Proteomes" id="UP000215355"/>
    </source>
</evidence>
<feature type="chain" id="PRO_5042608888" description="Bacteroides conjugative transposon TraN protein" evidence="1">
    <location>
        <begin position="19"/>
        <end position="218"/>
    </location>
</feature>
<reference evidence="2 3" key="1">
    <citation type="submission" date="2017-06" db="EMBL/GenBank/DDBJ databases">
        <authorList>
            <consortium name="Pathogen Informatics"/>
        </authorList>
    </citation>
    <scope>NUCLEOTIDE SEQUENCE [LARGE SCALE GENOMIC DNA]</scope>
    <source>
        <strain evidence="2 3">NCTC12149</strain>
    </source>
</reference>
<dbReference type="RefSeq" id="WP_139185407.1">
    <property type="nucleotide sequence ID" value="NZ_FNGK01000001.1"/>
</dbReference>
<proteinExistence type="predicted"/>
<gene>
    <name evidence="2" type="ORF">SAMEA4412673_01463</name>
</gene>
<evidence type="ECO:0008006" key="4">
    <source>
        <dbReference type="Google" id="ProtNLM"/>
    </source>
</evidence>